<evidence type="ECO:0000256" key="3">
    <source>
        <dbReference type="ARBA" id="ARBA00022989"/>
    </source>
</evidence>
<reference evidence="7 8" key="1">
    <citation type="submission" date="2019-02" db="EMBL/GenBank/DDBJ databases">
        <title>Deep-cultivation of Planctomycetes and their phenomic and genomic characterization uncovers novel biology.</title>
        <authorList>
            <person name="Wiegand S."/>
            <person name="Jogler M."/>
            <person name="Boedeker C."/>
            <person name="Pinto D."/>
            <person name="Vollmers J."/>
            <person name="Rivas-Marin E."/>
            <person name="Kohn T."/>
            <person name="Peeters S.H."/>
            <person name="Heuer A."/>
            <person name="Rast P."/>
            <person name="Oberbeckmann S."/>
            <person name="Bunk B."/>
            <person name="Jeske O."/>
            <person name="Meyerdierks A."/>
            <person name="Storesund J.E."/>
            <person name="Kallscheuer N."/>
            <person name="Luecker S."/>
            <person name="Lage O.M."/>
            <person name="Pohl T."/>
            <person name="Merkel B.J."/>
            <person name="Hornburger P."/>
            <person name="Mueller R.-W."/>
            <person name="Bruemmer F."/>
            <person name="Labrenz M."/>
            <person name="Spormann A.M."/>
            <person name="Op den Camp H."/>
            <person name="Overmann J."/>
            <person name="Amann R."/>
            <person name="Jetten M.S.M."/>
            <person name="Mascher T."/>
            <person name="Medema M.H."/>
            <person name="Devos D.P."/>
            <person name="Kaster A.-K."/>
            <person name="Ovreas L."/>
            <person name="Rohde M."/>
            <person name="Galperin M.Y."/>
            <person name="Jogler C."/>
        </authorList>
    </citation>
    <scope>NUCLEOTIDE SEQUENCE [LARGE SCALE GENOMIC DNA]</scope>
    <source>
        <strain evidence="7 8">Mal33</strain>
    </source>
</reference>
<dbReference type="Proteomes" id="UP000316770">
    <property type="component" value="Chromosome"/>
</dbReference>
<feature type="domain" description="VWFA" evidence="6">
    <location>
        <begin position="171"/>
        <end position="340"/>
    </location>
</feature>
<keyword evidence="4 5" id="KW-0472">Membrane</keyword>
<gene>
    <name evidence="7" type="ORF">Mal33_28660</name>
</gene>
<dbReference type="InterPro" id="IPR050768">
    <property type="entry name" value="UPF0353/GerABKA_families"/>
</dbReference>
<evidence type="ECO:0000259" key="6">
    <source>
        <dbReference type="PROSITE" id="PS50234"/>
    </source>
</evidence>
<sequence length="350" mass="37101">MTQQTTQSARRRQTPAQRRRGAMMIFVAVLMIAFLATVVFSIDLAHMHLTRTQLRSATDAAAKAAAQELSATQDRGAARRQAKAIAGQNLVAGKPLLLNNADIKFGRSVADPQSGKFVFDTAGTPINSIQIHGDRSKGSASGSVKLLFGGIFGVEDFQPEQEATATFLERDVVLVVDRSGSMFGQKANDLKNAINIFVNTLSGTPVDEVVGLASYSNTATADVALTTSLGQITTAMNSMRFSGTTSISAGMSAGGAILSGGRNTDFVERTMIVMTDGIHNAGRDPQIDAQILANQGVFIHTITFGAGADIARMKRIATTGRGKHFHAANGAQLIEIYREIALTLSTLITK</sequence>
<dbReference type="SUPFAM" id="SSF53300">
    <property type="entry name" value="vWA-like"/>
    <property type="match status" value="1"/>
</dbReference>
<protein>
    <submittedName>
        <fullName evidence="7">von Willebrand factor type A domain protein</fullName>
    </submittedName>
</protein>
<evidence type="ECO:0000256" key="5">
    <source>
        <dbReference type="SAM" id="Phobius"/>
    </source>
</evidence>
<evidence type="ECO:0000256" key="4">
    <source>
        <dbReference type="ARBA" id="ARBA00023136"/>
    </source>
</evidence>
<dbReference type="SMART" id="SM00327">
    <property type="entry name" value="VWA"/>
    <property type="match status" value="1"/>
</dbReference>
<name>A0A518IUW2_9BACT</name>
<dbReference type="CDD" id="cd00198">
    <property type="entry name" value="vWFA"/>
    <property type="match status" value="1"/>
</dbReference>
<dbReference type="PANTHER" id="PTHR22550">
    <property type="entry name" value="SPORE GERMINATION PROTEIN"/>
    <property type="match status" value="1"/>
</dbReference>
<feature type="transmembrane region" description="Helical" evidence="5">
    <location>
        <begin position="21"/>
        <end position="42"/>
    </location>
</feature>
<dbReference type="PANTHER" id="PTHR22550:SF5">
    <property type="entry name" value="LEUCINE ZIPPER PROTEIN 4"/>
    <property type="match status" value="1"/>
</dbReference>
<proteinExistence type="predicted"/>
<dbReference type="Gene3D" id="3.40.50.410">
    <property type="entry name" value="von Willebrand factor, type A domain"/>
    <property type="match status" value="1"/>
</dbReference>
<organism evidence="7 8">
    <name type="scientific">Rosistilla oblonga</name>
    <dbReference type="NCBI Taxonomy" id="2527990"/>
    <lineage>
        <taxon>Bacteria</taxon>
        <taxon>Pseudomonadati</taxon>
        <taxon>Planctomycetota</taxon>
        <taxon>Planctomycetia</taxon>
        <taxon>Pirellulales</taxon>
        <taxon>Pirellulaceae</taxon>
        <taxon>Rosistilla</taxon>
    </lineage>
</organism>
<dbReference type="Pfam" id="PF13400">
    <property type="entry name" value="Tad"/>
    <property type="match status" value="1"/>
</dbReference>
<keyword evidence="8" id="KW-1185">Reference proteome</keyword>
<evidence type="ECO:0000256" key="2">
    <source>
        <dbReference type="ARBA" id="ARBA00022692"/>
    </source>
</evidence>
<evidence type="ECO:0000256" key="1">
    <source>
        <dbReference type="ARBA" id="ARBA00022475"/>
    </source>
</evidence>
<dbReference type="AlphaFoldDB" id="A0A518IUW2"/>
<keyword evidence="3 5" id="KW-1133">Transmembrane helix</keyword>
<dbReference type="Pfam" id="PF00092">
    <property type="entry name" value="VWA"/>
    <property type="match status" value="1"/>
</dbReference>
<accession>A0A518IUW2</accession>
<dbReference type="RefSeq" id="WP_232529636.1">
    <property type="nucleotide sequence ID" value="NZ_CP036318.1"/>
</dbReference>
<evidence type="ECO:0000313" key="7">
    <source>
        <dbReference type="EMBL" id="QDV56865.1"/>
    </source>
</evidence>
<dbReference type="InterPro" id="IPR036465">
    <property type="entry name" value="vWFA_dom_sf"/>
</dbReference>
<keyword evidence="1" id="KW-1003">Cell membrane</keyword>
<dbReference type="PROSITE" id="PS50234">
    <property type="entry name" value="VWFA"/>
    <property type="match status" value="1"/>
</dbReference>
<keyword evidence="2 5" id="KW-0812">Transmembrane</keyword>
<dbReference type="InterPro" id="IPR002035">
    <property type="entry name" value="VWF_A"/>
</dbReference>
<dbReference type="InterPro" id="IPR028087">
    <property type="entry name" value="Tad_N"/>
</dbReference>
<evidence type="ECO:0000313" key="8">
    <source>
        <dbReference type="Proteomes" id="UP000316770"/>
    </source>
</evidence>
<dbReference type="EMBL" id="CP036318">
    <property type="protein sequence ID" value="QDV56865.1"/>
    <property type="molecule type" value="Genomic_DNA"/>
</dbReference>